<protein>
    <submittedName>
        <fullName evidence="1">Uncharacterized protein</fullName>
    </submittedName>
</protein>
<proteinExistence type="predicted"/>
<dbReference type="AlphaFoldDB" id="A0A845RDU9"/>
<gene>
    <name evidence="1" type="ORF">D3Z39_05370</name>
</gene>
<evidence type="ECO:0000313" key="2">
    <source>
        <dbReference type="Proteomes" id="UP000446348"/>
    </source>
</evidence>
<name>A0A845RDU9_9FIRM</name>
<dbReference type="Proteomes" id="UP000446348">
    <property type="component" value="Unassembled WGS sequence"/>
</dbReference>
<sequence length="80" mass="9122">MRQTDTIQPPVYEKACRLLHHDGPYALQFGGERGFAIRPRPDAFVLGEKIYNIDDNMVATETAYVHPTNMDLPVMIRFAT</sequence>
<comment type="caution">
    <text evidence="1">The sequence shown here is derived from an EMBL/GenBank/DDBJ whole genome shotgun (WGS) entry which is preliminary data.</text>
</comment>
<evidence type="ECO:0000313" key="1">
    <source>
        <dbReference type="EMBL" id="NBI78306.1"/>
    </source>
</evidence>
<reference evidence="1 2" key="1">
    <citation type="submission" date="2018-08" db="EMBL/GenBank/DDBJ databases">
        <title>Murine metabolic-syndrome-specific gut microbial biobank.</title>
        <authorList>
            <person name="Liu C."/>
        </authorList>
    </citation>
    <scope>NUCLEOTIDE SEQUENCE [LARGE SCALE GENOMIC DNA]</scope>
    <source>
        <strain evidence="1 2">X69</strain>
    </source>
</reference>
<organism evidence="1 2">
    <name type="scientific">Anaerotruncus colihominis</name>
    <dbReference type="NCBI Taxonomy" id="169435"/>
    <lineage>
        <taxon>Bacteria</taxon>
        <taxon>Bacillati</taxon>
        <taxon>Bacillota</taxon>
        <taxon>Clostridia</taxon>
        <taxon>Eubacteriales</taxon>
        <taxon>Oscillospiraceae</taxon>
        <taxon>Anaerotruncus</taxon>
    </lineage>
</organism>
<dbReference type="EMBL" id="QXWZ01000006">
    <property type="protein sequence ID" value="NBI78306.1"/>
    <property type="molecule type" value="Genomic_DNA"/>
</dbReference>
<accession>A0A845RDU9</accession>
<dbReference type="RefSeq" id="WP_160209165.1">
    <property type="nucleotide sequence ID" value="NZ_CASBEY010000002.1"/>
</dbReference>